<dbReference type="GO" id="GO:0016705">
    <property type="term" value="F:oxidoreductase activity, acting on paired donors, with incorporation or reduction of molecular oxygen"/>
    <property type="evidence" value="ECO:0007669"/>
    <property type="project" value="InterPro"/>
</dbReference>
<keyword evidence="8" id="KW-1185">Reference proteome</keyword>
<dbReference type="PANTHER" id="PTHR24305:SF166">
    <property type="entry name" value="CYTOCHROME P450 12A4, MITOCHONDRIAL-RELATED"/>
    <property type="match status" value="1"/>
</dbReference>
<evidence type="ECO:0000256" key="1">
    <source>
        <dbReference type="ARBA" id="ARBA00001971"/>
    </source>
</evidence>
<organism evidence="7 8">
    <name type="scientific">Extremus antarcticus</name>
    <dbReference type="NCBI Taxonomy" id="702011"/>
    <lineage>
        <taxon>Eukaryota</taxon>
        <taxon>Fungi</taxon>
        <taxon>Dikarya</taxon>
        <taxon>Ascomycota</taxon>
        <taxon>Pezizomycotina</taxon>
        <taxon>Dothideomycetes</taxon>
        <taxon>Dothideomycetidae</taxon>
        <taxon>Mycosphaerellales</taxon>
        <taxon>Extremaceae</taxon>
        <taxon>Extremus</taxon>
    </lineage>
</organism>
<dbReference type="GO" id="GO:0004497">
    <property type="term" value="F:monooxygenase activity"/>
    <property type="evidence" value="ECO:0007669"/>
    <property type="project" value="UniProtKB-KW"/>
</dbReference>
<dbReference type="GO" id="GO:0005506">
    <property type="term" value="F:iron ion binding"/>
    <property type="evidence" value="ECO:0007669"/>
    <property type="project" value="InterPro"/>
</dbReference>
<protein>
    <recommendedName>
        <fullName evidence="9">Cytochrome P450</fullName>
    </recommendedName>
</protein>
<evidence type="ECO:0000256" key="2">
    <source>
        <dbReference type="ARBA" id="ARBA00010617"/>
    </source>
</evidence>
<evidence type="ECO:0000313" key="8">
    <source>
        <dbReference type="Proteomes" id="UP001271007"/>
    </source>
</evidence>
<dbReference type="InterPro" id="IPR001128">
    <property type="entry name" value="Cyt_P450"/>
</dbReference>
<dbReference type="InterPro" id="IPR050121">
    <property type="entry name" value="Cytochrome_P450_monoxygenase"/>
</dbReference>
<sequence>MPSVLLVLTTLVVAYSSTFIYCFIRNLINGRKTGIPLILLPIDANWIPWMIAGVALKQWFQDNLPRSIYMRLVTTIYGYEFAMKFAVYDELAAPQGDRKSFILVTAGRLEFWTWDSQITNQVLSRPKDFNQFDIGNILLNKFGDNILTTDGDVWARHRKVVAGVINERISKAVFSESVMQAQGLLDQLQSAGDGSGVTETNKVFDSIKKIAIHVLSGAGMGSHMPWKDESSQKPAPGFTQTYTQSITHVVSNLSGPILLPQWFLLNYPSWLPGYSIVKPLGIAITEFPIHTANLLEEERRRARREGGAAKSNILSQLLEASDSSETQDPKGRQSIPLTDADLRGDLFIFTAAGFDTTANTISYALALLARHPKWQDWLLEEIDQILPQDLNEELDYVNTFPKAIRTMAFMYEVLRLFTPLVHIAKQTRAPQTLQSGDRTYRLPTNTTVYINSVCLHRDPDVWQDLNLPEGEVGAKADAMIFRPSRWINPPGSTLPLYSPPKGTYIPWSTGPRVCPGQKMAQVEFTAIFLTILRRHRVDAVALDGENREDVDRRLDERMEKSISLLTIQMQDIYDVKSDEDGLKLRISTRK</sequence>
<dbReference type="PRINTS" id="PR00385">
    <property type="entry name" value="P450"/>
</dbReference>
<name>A0AAJ0GHG3_9PEZI</name>
<reference evidence="7" key="1">
    <citation type="submission" date="2023-04" db="EMBL/GenBank/DDBJ databases">
        <title>Black Yeasts Isolated from many extreme environments.</title>
        <authorList>
            <person name="Coleine C."/>
            <person name="Stajich J.E."/>
            <person name="Selbmann L."/>
        </authorList>
    </citation>
    <scope>NUCLEOTIDE SEQUENCE</scope>
    <source>
        <strain evidence="7">CCFEE 5312</strain>
    </source>
</reference>
<evidence type="ECO:0000256" key="6">
    <source>
        <dbReference type="RuleBase" id="RU000461"/>
    </source>
</evidence>
<keyword evidence="6" id="KW-0560">Oxidoreductase</keyword>
<dbReference type="AlphaFoldDB" id="A0AAJ0GHG3"/>
<comment type="cofactor">
    <cofactor evidence="1 5">
        <name>heme</name>
        <dbReference type="ChEBI" id="CHEBI:30413"/>
    </cofactor>
</comment>
<dbReference type="GO" id="GO:0020037">
    <property type="term" value="F:heme binding"/>
    <property type="evidence" value="ECO:0007669"/>
    <property type="project" value="InterPro"/>
</dbReference>
<keyword evidence="3 5" id="KW-0479">Metal-binding</keyword>
<evidence type="ECO:0000256" key="4">
    <source>
        <dbReference type="ARBA" id="ARBA00023004"/>
    </source>
</evidence>
<evidence type="ECO:0000256" key="3">
    <source>
        <dbReference type="ARBA" id="ARBA00022723"/>
    </source>
</evidence>
<proteinExistence type="inferred from homology"/>
<dbReference type="InterPro" id="IPR036396">
    <property type="entry name" value="Cyt_P450_sf"/>
</dbReference>
<dbReference type="PRINTS" id="PR00463">
    <property type="entry name" value="EP450I"/>
</dbReference>
<dbReference type="EMBL" id="JAWDJX010000003">
    <property type="protein sequence ID" value="KAK3057638.1"/>
    <property type="molecule type" value="Genomic_DNA"/>
</dbReference>
<dbReference type="Proteomes" id="UP001271007">
    <property type="component" value="Unassembled WGS sequence"/>
</dbReference>
<dbReference type="InterPro" id="IPR017972">
    <property type="entry name" value="Cyt_P450_CS"/>
</dbReference>
<dbReference type="PANTHER" id="PTHR24305">
    <property type="entry name" value="CYTOCHROME P450"/>
    <property type="match status" value="1"/>
</dbReference>
<comment type="caution">
    <text evidence="7">The sequence shown here is derived from an EMBL/GenBank/DDBJ whole genome shotgun (WGS) entry which is preliminary data.</text>
</comment>
<dbReference type="CDD" id="cd11070">
    <property type="entry name" value="CYP56-like"/>
    <property type="match status" value="1"/>
</dbReference>
<feature type="binding site" description="axial binding residue" evidence="5">
    <location>
        <position position="514"/>
    </location>
    <ligand>
        <name>heme</name>
        <dbReference type="ChEBI" id="CHEBI:30413"/>
    </ligand>
    <ligandPart>
        <name>Fe</name>
        <dbReference type="ChEBI" id="CHEBI:18248"/>
    </ligandPart>
</feature>
<dbReference type="Gene3D" id="1.10.630.10">
    <property type="entry name" value="Cytochrome P450"/>
    <property type="match status" value="1"/>
</dbReference>
<evidence type="ECO:0000313" key="7">
    <source>
        <dbReference type="EMBL" id="KAK3057638.1"/>
    </source>
</evidence>
<keyword evidence="6" id="KW-0503">Monooxygenase</keyword>
<evidence type="ECO:0000256" key="5">
    <source>
        <dbReference type="PIRSR" id="PIRSR602401-1"/>
    </source>
</evidence>
<keyword evidence="5 6" id="KW-0349">Heme</keyword>
<accession>A0AAJ0GHG3</accession>
<dbReference type="Pfam" id="PF00067">
    <property type="entry name" value="p450"/>
    <property type="match status" value="1"/>
</dbReference>
<dbReference type="InterPro" id="IPR002401">
    <property type="entry name" value="Cyt_P450_E_grp-I"/>
</dbReference>
<keyword evidence="4 5" id="KW-0408">Iron</keyword>
<comment type="similarity">
    <text evidence="2 6">Belongs to the cytochrome P450 family.</text>
</comment>
<dbReference type="SUPFAM" id="SSF48264">
    <property type="entry name" value="Cytochrome P450"/>
    <property type="match status" value="1"/>
</dbReference>
<gene>
    <name evidence="7" type="ORF">LTR09_001822</name>
</gene>
<dbReference type="PROSITE" id="PS00086">
    <property type="entry name" value="CYTOCHROME_P450"/>
    <property type="match status" value="1"/>
</dbReference>
<evidence type="ECO:0008006" key="9">
    <source>
        <dbReference type="Google" id="ProtNLM"/>
    </source>
</evidence>